<dbReference type="EMBL" id="ARXS01000028">
    <property type="protein sequence ID" value="MCU5784302.1"/>
    <property type="molecule type" value="Genomic_DNA"/>
</dbReference>
<feature type="transmembrane region" description="Helical" evidence="9">
    <location>
        <begin position="273"/>
        <end position="295"/>
    </location>
</feature>
<evidence type="ECO:0000256" key="5">
    <source>
        <dbReference type="ARBA" id="ARBA00022692"/>
    </source>
</evidence>
<dbReference type="Pfam" id="PF07095">
    <property type="entry name" value="IgaA"/>
    <property type="match status" value="2"/>
</dbReference>
<organism evidence="10 11">
    <name type="scientific">Alloalcanivorax balearicus MACL04</name>
    <dbReference type="NCBI Taxonomy" id="1177182"/>
    <lineage>
        <taxon>Bacteria</taxon>
        <taxon>Pseudomonadati</taxon>
        <taxon>Pseudomonadota</taxon>
        <taxon>Gammaproteobacteria</taxon>
        <taxon>Oceanospirillales</taxon>
        <taxon>Alcanivoracaceae</taxon>
        <taxon>Alloalcanivorax</taxon>
    </lineage>
</organism>
<evidence type="ECO:0000256" key="7">
    <source>
        <dbReference type="ARBA" id="ARBA00023136"/>
    </source>
</evidence>
<dbReference type="InterPro" id="IPR010771">
    <property type="entry name" value="IgaA"/>
</dbReference>
<evidence type="ECO:0000256" key="9">
    <source>
        <dbReference type="SAM" id="Phobius"/>
    </source>
</evidence>
<name>A0ABT2R3L8_9GAMM</name>
<accession>A0ABT2R3L8</accession>
<feature type="transmembrane region" description="Helical" evidence="9">
    <location>
        <begin position="392"/>
        <end position="410"/>
    </location>
</feature>
<protein>
    <submittedName>
        <fullName evidence="10">Intracellular growth attenuator igaA</fullName>
    </submittedName>
</protein>
<keyword evidence="5 9" id="KW-0812">Transmembrane</keyword>
<keyword evidence="3" id="KW-1003">Cell membrane</keyword>
<evidence type="ECO:0000256" key="2">
    <source>
        <dbReference type="ARBA" id="ARBA00009494"/>
    </source>
</evidence>
<feature type="transmembrane region" description="Helical" evidence="9">
    <location>
        <begin position="249"/>
        <end position="267"/>
    </location>
</feature>
<keyword evidence="11" id="KW-1185">Reference proteome</keyword>
<keyword evidence="6 9" id="KW-1133">Transmembrane helix</keyword>
<comment type="subcellular location">
    <subcellularLocation>
        <location evidence="1">Cell inner membrane</location>
        <topology evidence="1">Multi-pass membrane protein</topology>
    </subcellularLocation>
</comment>
<reference evidence="10" key="1">
    <citation type="submission" date="2012-09" db="EMBL/GenBank/DDBJ databases">
        <title>Genome Sequence of alkane-degrading Bacterium Alcanivorax balearicus MACL04.</title>
        <authorList>
            <person name="Lai Q."/>
            <person name="Shao Z."/>
        </authorList>
    </citation>
    <scope>NUCLEOTIDE SEQUENCE</scope>
    <source>
        <strain evidence="10">MACL04</strain>
    </source>
</reference>
<evidence type="ECO:0000256" key="6">
    <source>
        <dbReference type="ARBA" id="ARBA00022989"/>
    </source>
</evidence>
<evidence type="ECO:0000313" key="11">
    <source>
        <dbReference type="Proteomes" id="UP001064106"/>
    </source>
</evidence>
<evidence type="ECO:0000256" key="4">
    <source>
        <dbReference type="ARBA" id="ARBA00022519"/>
    </source>
</evidence>
<keyword evidence="4" id="KW-0997">Cell inner membrane</keyword>
<gene>
    <name evidence="10" type="ORF">MA04_03602</name>
</gene>
<proteinExistence type="inferred from homology"/>
<comment type="caution">
    <text evidence="10">The sequence shown here is derived from an EMBL/GenBank/DDBJ whole genome shotgun (WGS) entry which is preliminary data.</text>
</comment>
<sequence>MGKAPGGDFSYRRGCGSISATFIKEDKTLELLGLLKLLFILVVLGLTVSSLIGYSSRRRRSAKALAEVREQGGAIRRLSETERQALPPVYDPAKPKRPLALESDEVFLLEGAYSRHGLESNGTSTWHDIIDGVEVFLPYDADLFLAEHNRAEVVFAGKMAVVVGLNQEFDLLSAVERDQRRNTADQQWRDGARGALQDVFVGNDEDRDDDPDRNKEKDEEEAARKRRVDIYAQRDETVAEIEARRGRGVGLLPGLLLTLAFIGLGIATARTGVLAVSLWSGAAVLLTVWALWLFWRRWRPGPPQKVNTVTGTLNLTPLLFDEANSRVTVAASLGDKLVFSLPEHWRPHVSYEDGQRLEMDLRVDDYSVVSYNRQLSLDEEIRRFPLAYWGRHFTMALVAGVALVAALMLSRGPWADLMLTWNAVSGASYVEVREASDLLAAPPGPGTMVDLSGSGRCQVRASMGDWQYPRVHCDWIRWGGDTSALPRVEVDELTDALFADEVVKTRRDPYVEMMVKLYGRDPGQAPLVVSNSRELIELVDSACGSRQQQACAYLRDTLVEHLRVALPERPTDWETLREEVVGYDGEKPLQAVIGRSQLSLVKRRLRAVGQERAEQAVPDLGREIHESEKGGVLVHMIGDPGLTPASMTDIQLWRRFVELTTPGSAAPFSAKGMVVHRGEDDSGAPILVVDVTRQLDWPWRSLLLSFWILLCAVLLPVHVWLAVQQYRARRRREADLARLHGWA</sequence>
<evidence type="ECO:0000313" key="10">
    <source>
        <dbReference type="EMBL" id="MCU5784302.1"/>
    </source>
</evidence>
<comment type="similarity">
    <text evidence="2">Belongs to the IgaA family.</text>
</comment>
<feature type="transmembrane region" description="Helical" evidence="9">
    <location>
        <begin position="34"/>
        <end position="54"/>
    </location>
</feature>
<feature type="region of interest" description="Disordered" evidence="8">
    <location>
        <begin position="200"/>
        <end position="221"/>
    </location>
</feature>
<feature type="transmembrane region" description="Helical" evidence="9">
    <location>
        <begin position="702"/>
        <end position="723"/>
    </location>
</feature>
<dbReference type="Proteomes" id="UP001064106">
    <property type="component" value="Unassembled WGS sequence"/>
</dbReference>
<keyword evidence="7 9" id="KW-0472">Membrane</keyword>
<evidence type="ECO:0000256" key="8">
    <source>
        <dbReference type="SAM" id="MobiDB-lite"/>
    </source>
</evidence>
<evidence type="ECO:0000256" key="1">
    <source>
        <dbReference type="ARBA" id="ARBA00004429"/>
    </source>
</evidence>
<evidence type="ECO:0000256" key="3">
    <source>
        <dbReference type="ARBA" id="ARBA00022475"/>
    </source>
</evidence>